<dbReference type="RefSeq" id="XP_024513353.1">
    <property type="nucleotide sequence ID" value="XM_024657680.1"/>
</dbReference>
<dbReference type="GeneID" id="3259361"/>
<dbReference type="EMBL" id="AE017348">
    <property type="protein sequence ID" value="AAW45061.2"/>
    <property type="molecule type" value="Genomic_DNA"/>
</dbReference>
<dbReference type="VEuPathDB" id="FungiDB:CNH01930"/>
<dbReference type="AlphaFoldDB" id="Q5KCQ9"/>
<evidence type="ECO:0000256" key="2">
    <source>
        <dbReference type="ARBA" id="ARBA00022801"/>
    </source>
</evidence>
<dbReference type="Gene3D" id="3.30.428.10">
    <property type="entry name" value="HIT-like"/>
    <property type="match status" value="1"/>
</dbReference>
<evidence type="ECO:0000256" key="3">
    <source>
        <dbReference type="PIRSR" id="PIRSR601310-1"/>
    </source>
</evidence>
<dbReference type="PROSITE" id="PS51084">
    <property type="entry name" value="HIT_2"/>
    <property type="match status" value="1"/>
</dbReference>
<name>Q5KCQ9_CRYD1</name>
<dbReference type="CDD" id="cd01275">
    <property type="entry name" value="FHIT"/>
    <property type="match status" value="1"/>
</dbReference>
<feature type="domain" description="HIT" evidence="9">
    <location>
        <begin position="3"/>
        <end position="110"/>
    </location>
</feature>
<dbReference type="InParanoid" id="Q5KCQ9"/>
<reference evidence="10 11" key="1">
    <citation type="journal article" date="2005" name="Science">
        <title>The genome of the basidiomycetous yeast and human pathogen Cryptococcus neoformans.</title>
        <authorList>
            <person name="Loftus B.J."/>
            <person name="Fung E."/>
            <person name="Roncaglia P."/>
            <person name="Rowley D."/>
            <person name="Amedeo P."/>
            <person name="Bruno D."/>
            <person name="Vamathevan J."/>
            <person name="Miranda M."/>
            <person name="Anderson I.J."/>
            <person name="Fraser J.A."/>
            <person name="Allen J.E."/>
            <person name="Bosdet I.E."/>
            <person name="Brent M.R."/>
            <person name="Chiu R."/>
            <person name="Doering T.L."/>
            <person name="Donlin M.J."/>
            <person name="D'Souza C.A."/>
            <person name="Fox D.S."/>
            <person name="Grinberg V."/>
            <person name="Fu J."/>
            <person name="Fukushima M."/>
            <person name="Haas B.J."/>
            <person name="Huang J.C."/>
            <person name="Janbon G."/>
            <person name="Jones S.J."/>
            <person name="Koo H.L."/>
            <person name="Krzywinski M.I."/>
            <person name="Kwon-Chung J.K."/>
            <person name="Lengeler K.B."/>
            <person name="Maiti R."/>
            <person name="Marra M.A."/>
            <person name="Marra R.E."/>
            <person name="Mathewson C.A."/>
            <person name="Mitchell T.G."/>
            <person name="Pertea M."/>
            <person name="Riggs F.R."/>
            <person name="Salzberg S.L."/>
            <person name="Schein J.E."/>
            <person name="Shvartsbeyn A."/>
            <person name="Shin H."/>
            <person name="Shumway M."/>
            <person name="Specht C.A."/>
            <person name="Suh B.B."/>
            <person name="Tenney A."/>
            <person name="Utterback T.R."/>
            <person name="Wickes B.L."/>
            <person name="Wortman J.R."/>
            <person name="Wye N.H."/>
            <person name="Kronstad J.W."/>
            <person name="Lodge J.K."/>
            <person name="Heitman J."/>
            <person name="Davis R.W."/>
            <person name="Fraser C.M."/>
            <person name="Hyman R.W."/>
        </authorList>
    </citation>
    <scope>NUCLEOTIDE SEQUENCE [LARGE SCALE GENOMIC DNA]</scope>
    <source>
        <strain evidence="11">JEC21 / ATCC MYA-565</strain>
    </source>
</reference>
<dbReference type="InterPro" id="IPR039383">
    <property type="entry name" value="FHIT"/>
</dbReference>
<feature type="short sequence motif" description="Histidine triad motif" evidence="4 7">
    <location>
        <begin position="95"/>
        <end position="99"/>
    </location>
</feature>
<dbReference type="PRINTS" id="PR00332">
    <property type="entry name" value="HISTRIAD"/>
</dbReference>
<evidence type="ECO:0000256" key="4">
    <source>
        <dbReference type="PIRSR" id="PIRSR601310-3"/>
    </source>
</evidence>
<dbReference type="InterPro" id="IPR019808">
    <property type="entry name" value="Histidine_triad_CS"/>
</dbReference>
<dbReference type="InterPro" id="IPR051884">
    <property type="entry name" value="Bis(5'-adenosyl)-TPase_reg"/>
</dbReference>
<feature type="binding site" evidence="5">
    <location>
        <begin position="90"/>
        <end position="93"/>
    </location>
    <ligand>
        <name>substrate</name>
    </ligand>
</feature>
<evidence type="ECO:0000259" key="9">
    <source>
        <dbReference type="PROSITE" id="PS51084"/>
    </source>
</evidence>
<dbReference type="Pfam" id="PF01230">
    <property type="entry name" value="HIT"/>
    <property type="match status" value="1"/>
</dbReference>
<feature type="active site" description="Tele-AMP-histidine intermediate" evidence="3">
    <location>
        <position position="97"/>
    </location>
</feature>
<evidence type="ECO:0000313" key="10">
    <source>
        <dbReference type="EMBL" id="AAW45061.2"/>
    </source>
</evidence>
<dbReference type="PaxDb" id="214684-Q5KCQ9"/>
<dbReference type="STRING" id="214684.Q5KCQ9"/>
<feature type="binding site" evidence="5">
    <location>
        <position position="28"/>
    </location>
    <ligand>
        <name>substrate</name>
    </ligand>
</feature>
<dbReference type="InterPro" id="IPR011146">
    <property type="entry name" value="HIT-like"/>
</dbReference>
<evidence type="ECO:0000256" key="5">
    <source>
        <dbReference type="PIRSR" id="PIRSR639383-2"/>
    </source>
</evidence>
<evidence type="ECO:0000313" key="11">
    <source>
        <dbReference type="Proteomes" id="UP000002149"/>
    </source>
</evidence>
<evidence type="ECO:0000256" key="7">
    <source>
        <dbReference type="PROSITE-ProRule" id="PRU00464"/>
    </source>
</evidence>
<gene>
    <name evidence="10" type="ordered locus">CNH01930</name>
</gene>
<feature type="binding site" evidence="5">
    <location>
        <position position="99"/>
    </location>
    <ligand>
        <name>substrate</name>
    </ligand>
</feature>
<accession>Q5KCQ9</accession>
<dbReference type="Proteomes" id="UP000002149">
    <property type="component" value="Chromosome 8"/>
</dbReference>
<dbReference type="OrthoDB" id="680339at2759"/>
<dbReference type="SUPFAM" id="SSF54197">
    <property type="entry name" value="HIT-like"/>
    <property type="match status" value="1"/>
</dbReference>
<feature type="compositionally biased region" description="Basic and acidic residues" evidence="8">
    <location>
        <begin position="155"/>
        <end position="170"/>
    </location>
</feature>
<dbReference type="GO" id="GO:0004081">
    <property type="term" value="F:bis(5'-nucleosyl)-tetraphosphatase (asymmetrical) activity"/>
    <property type="evidence" value="ECO:0000318"/>
    <property type="project" value="GO_Central"/>
</dbReference>
<dbReference type="GO" id="GO:0000166">
    <property type="term" value="F:nucleotide binding"/>
    <property type="evidence" value="ECO:0007669"/>
    <property type="project" value="UniProtKB-KW"/>
</dbReference>
<dbReference type="HOGENOM" id="CLU_2170966_0_0_1"/>
<keyword evidence="2" id="KW-0378">Hydrolase</keyword>
<dbReference type="PANTHER" id="PTHR46243">
    <property type="entry name" value="BIS(5'-ADENOSYL)-TRIPHOSPHATASE"/>
    <property type="match status" value="1"/>
</dbReference>
<evidence type="ECO:0000256" key="6">
    <source>
        <dbReference type="PIRSR" id="PIRSR639383-3"/>
    </source>
</evidence>
<dbReference type="PROSITE" id="PS00892">
    <property type="entry name" value="HIT_1"/>
    <property type="match status" value="1"/>
</dbReference>
<organism evidence="10 11">
    <name type="scientific">Cryptococcus deneoformans (strain JEC21 / ATCC MYA-565)</name>
    <name type="common">Cryptococcus neoformans var. neoformans serotype D</name>
    <dbReference type="NCBI Taxonomy" id="214684"/>
    <lineage>
        <taxon>Eukaryota</taxon>
        <taxon>Fungi</taxon>
        <taxon>Dikarya</taxon>
        <taxon>Basidiomycota</taxon>
        <taxon>Agaricomycotina</taxon>
        <taxon>Tremellomycetes</taxon>
        <taxon>Tremellales</taxon>
        <taxon>Cryptococcaceae</taxon>
        <taxon>Cryptococcus</taxon>
        <taxon>Cryptococcus neoformans species complex</taxon>
    </lineage>
</organism>
<evidence type="ECO:0000256" key="1">
    <source>
        <dbReference type="ARBA" id="ARBA00022741"/>
    </source>
</evidence>
<evidence type="ECO:0000256" key="8">
    <source>
        <dbReference type="SAM" id="MobiDB-lite"/>
    </source>
</evidence>
<dbReference type="PANTHER" id="PTHR46243:SF1">
    <property type="entry name" value="BIS(5'-ADENOSYL)-TRIPHOSPHATASE"/>
    <property type="match status" value="1"/>
</dbReference>
<feature type="binding site" evidence="5">
    <location>
        <position position="84"/>
    </location>
    <ligand>
        <name>substrate</name>
    </ligand>
</feature>
<protein>
    <submittedName>
        <fullName evidence="10">Nucleoside-triphosphatase, putative</fullName>
    </submittedName>
</protein>
<dbReference type="FunCoup" id="Q5KCQ9">
    <property type="interactions" value="69"/>
</dbReference>
<dbReference type="InterPro" id="IPR036265">
    <property type="entry name" value="HIT-like_sf"/>
</dbReference>
<feature type="site" description="Important for induction of apoptosis" evidence="6">
    <location>
        <position position="116"/>
    </location>
</feature>
<dbReference type="KEGG" id="cne:CNH01930"/>
<feature type="region of interest" description="Disordered" evidence="8">
    <location>
        <begin position="128"/>
        <end position="170"/>
    </location>
</feature>
<proteinExistence type="predicted"/>
<keyword evidence="11" id="KW-1185">Reference proteome</keyword>
<dbReference type="eggNOG" id="KOG3379">
    <property type="taxonomic scope" value="Eukaryota"/>
</dbReference>
<sequence>MSQKQLFAAFDVTRQVFYRSSLSVGIVNLKPLLPGHVLIVPKRVVPRLADLEANEVSDLFLSVQHIGKVLEDVYKARAMTVSLQDGVAAGQSVPHVHIHLIPRHPTDYDGKNDRIYPLLEQSEKQLHGDLKNSDVPVANGRDDDGQTEAQVGKWEVPKDEDRKPRSMEEMEREANWLASFFKSSTNSL</sequence>
<dbReference type="InterPro" id="IPR001310">
    <property type="entry name" value="Histidine_triad_HIT"/>
</dbReference>
<keyword evidence="1" id="KW-0547">Nucleotide-binding</keyword>